<dbReference type="AlphaFoldDB" id="A0A2T0K5W6"/>
<reference evidence="1 2" key="1">
    <citation type="submission" date="2018-03" db="EMBL/GenBank/DDBJ databases">
        <title>Genomic Encyclopedia of Archaeal and Bacterial Type Strains, Phase II (KMG-II): from individual species to whole genera.</title>
        <authorList>
            <person name="Goeker M."/>
        </authorList>
    </citation>
    <scope>NUCLEOTIDE SEQUENCE [LARGE SCALE GENOMIC DNA]</scope>
    <source>
        <strain evidence="1 2">DSM 43146</strain>
    </source>
</reference>
<proteinExistence type="predicted"/>
<accession>A0A2T0K5W6</accession>
<comment type="caution">
    <text evidence="1">The sequence shown here is derived from an EMBL/GenBank/DDBJ whole genome shotgun (WGS) entry which is preliminary data.</text>
</comment>
<evidence type="ECO:0000313" key="1">
    <source>
        <dbReference type="EMBL" id="PRX18357.1"/>
    </source>
</evidence>
<keyword evidence="2" id="KW-1185">Reference proteome</keyword>
<organism evidence="1 2">
    <name type="scientific">Actinoplanes italicus</name>
    <dbReference type="NCBI Taxonomy" id="113567"/>
    <lineage>
        <taxon>Bacteria</taxon>
        <taxon>Bacillati</taxon>
        <taxon>Actinomycetota</taxon>
        <taxon>Actinomycetes</taxon>
        <taxon>Micromonosporales</taxon>
        <taxon>Micromonosporaceae</taxon>
        <taxon>Actinoplanes</taxon>
    </lineage>
</organism>
<evidence type="ECO:0000313" key="2">
    <source>
        <dbReference type="Proteomes" id="UP000239415"/>
    </source>
</evidence>
<name>A0A2T0K5W6_9ACTN</name>
<gene>
    <name evidence="1" type="ORF">CLV67_113191</name>
</gene>
<sequence length="105" mass="11516">MQQRSVSLWSENRLYVDAALDADGTLRFQGQDLNPDNPFGGNEYEYALTVSPADVPRVVAALNGEPGADVLDLLKTHARQIVGQGESRFLKSCGIEFGFWSRVGD</sequence>
<dbReference type="Proteomes" id="UP000239415">
    <property type="component" value="Unassembled WGS sequence"/>
</dbReference>
<dbReference type="RefSeq" id="WP_106324058.1">
    <property type="nucleotide sequence ID" value="NZ_BOMO01000102.1"/>
</dbReference>
<dbReference type="EMBL" id="PVMZ01000013">
    <property type="protein sequence ID" value="PRX18357.1"/>
    <property type="molecule type" value="Genomic_DNA"/>
</dbReference>
<dbReference type="OrthoDB" id="3401219at2"/>
<protein>
    <submittedName>
        <fullName evidence="1">Uncharacterized protein</fullName>
    </submittedName>
</protein>